<keyword evidence="2" id="KW-1185">Reference proteome</keyword>
<proteinExistence type="predicted"/>
<gene>
    <name evidence="1" type="ORF">SAMN05421874_15419</name>
</gene>
<dbReference type="STRING" id="683260.SAMN05421874_15419"/>
<feature type="non-terminal residue" evidence="1">
    <location>
        <position position="42"/>
    </location>
</feature>
<organism evidence="1 2">
    <name type="scientific">Nonomuraea maritima</name>
    <dbReference type="NCBI Taxonomy" id="683260"/>
    <lineage>
        <taxon>Bacteria</taxon>
        <taxon>Bacillati</taxon>
        <taxon>Actinomycetota</taxon>
        <taxon>Actinomycetes</taxon>
        <taxon>Streptosporangiales</taxon>
        <taxon>Streptosporangiaceae</taxon>
        <taxon>Nonomuraea</taxon>
    </lineage>
</organism>
<protein>
    <submittedName>
        <fullName evidence="1">Uncharacterized protein</fullName>
    </submittedName>
</protein>
<dbReference type="AlphaFoldDB" id="A0A1G9SB68"/>
<sequence>MTSITPENPPMPEVAGGVDTHQDTHTAAMIDSVGRVLGTEQF</sequence>
<dbReference type="Proteomes" id="UP000198683">
    <property type="component" value="Unassembled WGS sequence"/>
</dbReference>
<evidence type="ECO:0000313" key="1">
    <source>
        <dbReference type="EMBL" id="SDM32590.1"/>
    </source>
</evidence>
<evidence type="ECO:0000313" key="2">
    <source>
        <dbReference type="Proteomes" id="UP000198683"/>
    </source>
</evidence>
<dbReference type="EMBL" id="FNFB01000054">
    <property type="protein sequence ID" value="SDM32590.1"/>
    <property type="molecule type" value="Genomic_DNA"/>
</dbReference>
<accession>A0A1G9SB68</accession>
<reference evidence="1 2" key="1">
    <citation type="submission" date="2016-10" db="EMBL/GenBank/DDBJ databases">
        <authorList>
            <person name="de Groot N.N."/>
        </authorList>
    </citation>
    <scope>NUCLEOTIDE SEQUENCE [LARGE SCALE GENOMIC DNA]</scope>
    <source>
        <strain evidence="1 2">CGMCC 4.5681</strain>
    </source>
</reference>
<name>A0A1G9SB68_9ACTN</name>